<dbReference type="AlphaFoldDB" id="A0A484MIN0"/>
<reference evidence="2 3" key="1">
    <citation type="submission" date="2018-04" db="EMBL/GenBank/DDBJ databases">
        <authorList>
            <person name="Vogel A."/>
        </authorList>
    </citation>
    <scope>NUCLEOTIDE SEQUENCE [LARGE SCALE GENOMIC DNA]</scope>
</reference>
<name>A0A484MIN0_9ASTE</name>
<dbReference type="Gene3D" id="3.60.10.10">
    <property type="entry name" value="Endonuclease/exonuclease/phosphatase"/>
    <property type="match status" value="1"/>
</dbReference>
<keyword evidence="3" id="KW-1185">Reference proteome</keyword>
<protein>
    <recommendedName>
        <fullName evidence="1">Reverse transcriptase zinc-binding domain-containing protein</fullName>
    </recommendedName>
</protein>
<organism evidence="2 3">
    <name type="scientific">Cuscuta campestris</name>
    <dbReference type="NCBI Taxonomy" id="132261"/>
    <lineage>
        <taxon>Eukaryota</taxon>
        <taxon>Viridiplantae</taxon>
        <taxon>Streptophyta</taxon>
        <taxon>Embryophyta</taxon>
        <taxon>Tracheophyta</taxon>
        <taxon>Spermatophyta</taxon>
        <taxon>Magnoliopsida</taxon>
        <taxon>eudicotyledons</taxon>
        <taxon>Gunneridae</taxon>
        <taxon>Pentapetalae</taxon>
        <taxon>asterids</taxon>
        <taxon>lamiids</taxon>
        <taxon>Solanales</taxon>
        <taxon>Convolvulaceae</taxon>
        <taxon>Cuscuteae</taxon>
        <taxon>Cuscuta</taxon>
        <taxon>Cuscuta subgen. Grammica</taxon>
        <taxon>Cuscuta sect. Cleistogrammica</taxon>
    </lineage>
</organism>
<dbReference type="InterPro" id="IPR036691">
    <property type="entry name" value="Endo/exonu/phosph_ase_sf"/>
</dbReference>
<evidence type="ECO:0000313" key="3">
    <source>
        <dbReference type="Proteomes" id="UP000595140"/>
    </source>
</evidence>
<evidence type="ECO:0000259" key="1">
    <source>
        <dbReference type="Pfam" id="PF13966"/>
    </source>
</evidence>
<feature type="domain" description="Reverse transcriptase zinc-binding" evidence="1">
    <location>
        <begin position="591"/>
        <end position="679"/>
    </location>
</feature>
<sequence>MEISFCLVYEDIKLIKPNFLEHINFALSKEAFKEPAPSVPNAKDEVETHEDNGNKHLKEDVPVEIVNVDDPTPSFAVKDPNDGDTLMGTGRNLWDNLSKHSGDGPWAIIGDFNCVASSEERLNYHTPSAYSMIDLMQFKVNNDLIDARATGLKFTWNKGKKWAKLDRVIINHEWETIGWECCAEFCDMVVESDHYPVLLDLFQKVIKGNKPFKFFNMWLSHHSFDNILGSIWNNRVEGTRQYRLCKKLKLLKQPLRHLNNLEFGHISQRASEARKDYSHVMKQLLQTPNDDILLARSEMLRKKASFLNDAERSFYQQKVKTDLIIEGDKCTKYFHALMRKQHALNSIPFITTEQGGMTTSVEEISEQFIGMSHILPGIIDSAKGAFVEGRNMMDNVLLAQQLVRRYARKRTAPKYDLMLFSRGDIESVTVLPDALNHFSQASGLRVNPQKSIIFLAGEIKDNRQDILNLVQFPLGSLPVRYLGLPLTSQRASERDFAPLIAKIQDNICKWNTKTLSLAGRVELIRSVIQGIQCFWLQAFPIHKTVLNRITSICRSFLWGSKFSKVAWSDICKPKEEGGLGLRNSYTWNQAFLIKNLWNIACAKDTLWVKWVHAVYLQNRETYIPPRFSFTTWLTLRKRLPTKVNLSHVEMESRECSLCHLDAEDTKHLFFECHVSAQIWNGVKEWLKLDVALSTLNRAIKWLRKYHHAHSNIKKMCRLPTFSTVYHIWRHRNGAYFDQTAVDVHSTIQKIKLSVYKVMYRLFPKAPLRLGMDHTTPAYSSLEWALAVLIWSPLEWTLISDLEFLIGLWPDHWVDSYYDDYSVNNGPDYYPYHEEPPYNTPSRSFGYSPYQDNCGDYYESHGDQDDYNEQGPMYDDQLDPLIEEILWTEERIHNLDLALAVECSSFEPPYCRDYSLTREEQIEANRDAIQARERFLKTVQEERQLLQTQKENEQREYWEHMQKMLEDFKKAMEQQTLQTQMEKVVALEEDEESETKSETESNNVSILEYPQTPPLYIENKITLTEMIARGTVMMLPESPRSLIVQEVKPTEDPISKPPSPATPEMLEEHVLLTFVKDTSLEEPVLEKSEPTTNPLDTDEFEQSTDEELPCDAESITSIEVLNAEIPPEDSNKVFFDSLLDGYDHSYSKESYSQMSSDELLMRDTEDSREVHVVIIYPPTESQPIGDLESQILALEKNTTKVEFGIRNAGEPF</sequence>
<dbReference type="SUPFAM" id="SSF56219">
    <property type="entry name" value="DNase I-like"/>
    <property type="match status" value="1"/>
</dbReference>
<dbReference type="Pfam" id="PF13966">
    <property type="entry name" value="zf-RVT"/>
    <property type="match status" value="1"/>
</dbReference>
<dbReference type="EMBL" id="OOIL02003691">
    <property type="protein sequence ID" value="VFQ88803.1"/>
    <property type="molecule type" value="Genomic_DNA"/>
</dbReference>
<dbReference type="InterPro" id="IPR026960">
    <property type="entry name" value="RVT-Znf"/>
</dbReference>
<evidence type="ECO:0000313" key="2">
    <source>
        <dbReference type="EMBL" id="VFQ88803.1"/>
    </source>
</evidence>
<gene>
    <name evidence="2" type="ORF">CCAM_LOCUS30579</name>
</gene>
<dbReference type="PANTHER" id="PTHR33116">
    <property type="entry name" value="REVERSE TRANSCRIPTASE ZINC-BINDING DOMAIN-CONTAINING PROTEIN-RELATED-RELATED"/>
    <property type="match status" value="1"/>
</dbReference>
<dbReference type="PANTHER" id="PTHR33116:SF84">
    <property type="entry name" value="RNA-DIRECTED DNA POLYMERASE"/>
    <property type="match status" value="1"/>
</dbReference>
<dbReference type="Proteomes" id="UP000595140">
    <property type="component" value="Unassembled WGS sequence"/>
</dbReference>
<proteinExistence type="predicted"/>
<accession>A0A484MIN0</accession>
<dbReference type="OrthoDB" id="8948149at2759"/>